<feature type="transmembrane region" description="Helical" evidence="3">
    <location>
        <begin position="479"/>
        <end position="499"/>
    </location>
</feature>
<dbReference type="PANTHER" id="PTHR28298">
    <property type="entry name" value="EISOSOME PROTEIN 1"/>
    <property type="match status" value="1"/>
</dbReference>
<dbReference type="InterPro" id="IPR038213">
    <property type="entry name" value="IFI6/IFI27-like_sf"/>
</dbReference>
<feature type="transmembrane region" description="Helical" evidence="3">
    <location>
        <begin position="386"/>
        <end position="406"/>
    </location>
</feature>
<feature type="compositionally biased region" description="Basic and acidic residues" evidence="2">
    <location>
        <begin position="1147"/>
        <end position="1169"/>
    </location>
</feature>
<feature type="transmembrane region" description="Helical" evidence="3">
    <location>
        <begin position="69"/>
        <end position="91"/>
    </location>
</feature>
<feature type="transmembrane region" description="Helical" evidence="3">
    <location>
        <begin position="195"/>
        <end position="213"/>
    </location>
</feature>
<feature type="compositionally biased region" description="Low complexity" evidence="2">
    <location>
        <begin position="698"/>
        <end position="721"/>
    </location>
</feature>
<dbReference type="GO" id="GO:0022857">
    <property type="term" value="F:transmembrane transporter activity"/>
    <property type="evidence" value="ECO:0007669"/>
    <property type="project" value="InterPro"/>
</dbReference>
<feature type="region of interest" description="Disordered" evidence="2">
    <location>
        <begin position="1092"/>
        <end position="1322"/>
    </location>
</feature>
<dbReference type="PANTHER" id="PTHR28298:SF1">
    <property type="entry name" value="EISOSOME PROTEIN 1"/>
    <property type="match status" value="1"/>
</dbReference>
<dbReference type="Gene3D" id="6.10.110.10">
    <property type="match status" value="1"/>
</dbReference>
<evidence type="ECO:0008006" key="5">
    <source>
        <dbReference type="Google" id="ProtNLM"/>
    </source>
</evidence>
<feature type="compositionally biased region" description="Basic and acidic residues" evidence="2">
    <location>
        <begin position="1257"/>
        <end position="1273"/>
    </location>
</feature>
<sequence>MGLGIVDVKGRQVPGTVDIYEKERFESQPSNYHTELKYDRSGSEPILLVPQPSDDPNDPLNWPLWKRDLTIFALSLVAVLCATTSSVMAAGTVTLSRYYRKSFMSIALLTGYHLCGTGIAGILIVPTARVWGKRHLFVLGHVLMVASCVWAGGSGKNYQGLLWARIFQGVALAPFEALTNAVVDDLFYVHQRGKRMALSNVAVFGAAFLTPVAAGKITKTLGWEWTFYLLAIFTAAALPLTIFLVPETAFRRPNYLEPDFHDRDRTEGCQHAESRKAQDEADLREPKQPSTSNGESSLDVASQEPPTQSILTKVSYVQTLKLFNGRKTDEHWWKLLLRPFPLFFHPAVLWACLIQGVIIGWTVFIGVTLAAIFMSGPLWFEEDKTGYMYAGAFIGAMVGLVLSGLLSDFMNNIMIKFNKGRYEPEFRILLVIFQLIFCGIGNIVIEAFTCMLIFKNIFSFVLTFYTYDWLVEAYVKKPFMAISSIQVAICALSIPMYIFGKWNRFFFSRARATHLGSAAELEVEPFLAIRRPPLCNLSVKAKSLRHRSPTACSFDFRPSNLPYGAPSPSSIVVVFSLASLRNDYLGCTLSSFHIMATVEQNPVQQRIPHTRSARLADQVSKAAGFGVRLSDASAAAALMAHARKQEPGLRHTASVSRGAERGKTESSPQGGYPYQAAMYALKDQSLLATHGNRKRAESAPSEAARASAGARASTAATEGAGDPFDDLDRAMRASRIQNAHLDRKLFTATPPVAPELEELRRKSILEAASMSMAKDMYGAMDAKDGGLQSSSTTRSHRAASVPTRDSAALQQASTLMLGQAMNLQGVAVKRAAEKLADLEDEAAAYRSYYGVEPQGTRSSLALRRRRVSNETDQFDQERSREIRTQMSTLRSKLNAVDEKRNEKRRNDRASLLELARKNVEAAIQDMDKRLYSGEAGESVALQKYLDEKAAERAQKGIQDIDTQHMLANKVNIGGRRYVEMSEVEDVARSRLKPTLDEIEDIAETQRARELEARLDEEQRQRLAAIEQEREADIRAEEEQYLRQNARSKGEKAWPWKRRSRHLPYAESGADQVSDQPTKEGANGAAVVAVEAAHPTERTTEPRASGAAIVPEEVARPTEQPAAQNVAQQDNSAADVPVEAAQPQLEKTASEDSVLRRETKFKNWFKEKLGRRPSAPSKGTNGTREPAQDTAAISEAEGTEHTNIPQETDDGRTETAEVQKQPAHGPVSDQDQSRSGPLRSNPITAEDLNHRAGSVSDNTREKPSEPTAEADSKGVSESSRQQQEKEDSVHELPAPSVEKVKEEEDREDAEPLPAPPSMGDLVNKRRSSVNSLAALAGEWAAENPGSAASTAAGIAVIAAPGLVVVPTLSILGFGPGGSFAASAQSVVGNVAAGSTFATLQSAGAGGAGFAVINGVAQAGGLAVGIGNVALAWVRASFECDAQMSAVNRNYRPYKQFTIIPDGEISTALRVGKAPSHGLDIRCGPLILNRVLL</sequence>
<dbReference type="InterPro" id="IPR011701">
    <property type="entry name" value="MFS"/>
</dbReference>
<feature type="region of interest" description="Disordered" evidence="2">
    <location>
        <begin position="643"/>
        <end position="672"/>
    </location>
</feature>
<feature type="region of interest" description="Disordered" evidence="2">
    <location>
        <begin position="690"/>
        <end position="726"/>
    </location>
</feature>
<reference evidence="4" key="1">
    <citation type="journal article" date="2012" name="J. Am. Chem. Soc.">
        <title>Identification and characterization of the echinocandin B biosynthetic gene cluster from Emericella rugulosa NRRL 11440.</title>
        <authorList>
            <person name="Cacho R.A."/>
            <person name="Jiang W."/>
            <person name="Chooi Y.H."/>
            <person name="Walsh C.T."/>
            <person name="Tang Y."/>
        </authorList>
    </citation>
    <scope>NUCLEOTIDE SEQUENCE</scope>
    <source>
        <strain evidence="4">NRRL 11440</strain>
    </source>
</reference>
<feature type="compositionally biased region" description="Polar residues" evidence="2">
    <location>
        <begin position="1120"/>
        <end position="1131"/>
    </location>
</feature>
<evidence type="ECO:0000313" key="4">
    <source>
        <dbReference type="EMBL" id="AFT91370.1"/>
    </source>
</evidence>
<feature type="transmembrane region" description="Helical" evidence="3">
    <location>
        <begin position="161"/>
        <end position="183"/>
    </location>
</feature>
<feature type="transmembrane region" description="Helical" evidence="3">
    <location>
        <begin position="136"/>
        <end position="155"/>
    </location>
</feature>
<proteinExistence type="predicted"/>
<feature type="transmembrane region" description="Helical" evidence="3">
    <location>
        <begin position="451"/>
        <end position="467"/>
    </location>
</feature>
<name>K0E2E7_ASPRU</name>
<keyword evidence="3" id="KW-0472">Membrane</keyword>
<dbReference type="InterPro" id="IPR036259">
    <property type="entry name" value="MFS_trans_sf"/>
</dbReference>
<dbReference type="InterPro" id="IPR024527">
    <property type="entry name" value="Eisosome1"/>
</dbReference>
<feature type="transmembrane region" description="Helical" evidence="3">
    <location>
        <begin position="225"/>
        <end position="245"/>
    </location>
</feature>
<feature type="transmembrane region" description="Helical" evidence="3">
    <location>
        <begin position="103"/>
        <end position="124"/>
    </location>
</feature>
<dbReference type="Pfam" id="PF12757">
    <property type="entry name" value="Eisosome1"/>
    <property type="match status" value="1"/>
</dbReference>
<feature type="transmembrane region" description="Helical" evidence="3">
    <location>
        <begin position="426"/>
        <end position="445"/>
    </location>
</feature>
<evidence type="ECO:0000256" key="1">
    <source>
        <dbReference type="ARBA" id="ARBA00004141"/>
    </source>
</evidence>
<organism evidence="4">
    <name type="scientific">Aspergillus rugulosus</name>
    <name type="common">Emericella rugulosa</name>
    <dbReference type="NCBI Taxonomy" id="41736"/>
    <lineage>
        <taxon>Eukaryota</taxon>
        <taxon>Fungi</taxon>
        <taxon>Dikarya</taxon>
        <taxon>Ascomycota</taxon>
        <taxon>Pezizomycotina</taxon>
        <taxon>Eurotiomycetes</taxon>
        <taxon>Eurotiomycetidae</taxon>
        <taxon>Eurotiales</taxon>
        <taxon>Aspergillaceae</taxon>
        <taxon>Aspergillus</taxon>
        <taxon>Aspergillus subgen. Nidulantes</taxon>
    </lineage>
</organism>
<feature type="transmembrane region" description="Helical" evidence="3">
    <location>
        <begin position="347"/>
        <end position="374"/>
    </location>
</feature>
<comment type="subcellular location">
    <subcellularLocation>
        <location evidence="1">Membrane</location>
        <topology evidence="1">Multi-pass membrane protein</topology>
    </subcellularLocation>
</comment>
<dbReference type="SUPFAM" id="SSF103473">
    <property type="entry name" value="MFS general substrate transporter"/>
    <property type="match status" value="1"/>
</dbReference>
<feature type="compositionally biased region" description="Basic and acidic residues" evidence="2">
    <location>
        <begin position="261"/>
        <end position="287"/>
    </location>
</feature>
<dbReference type="Gene3D" id="1.20.1250.20">
    <property type="entry name" value="MFS general substrate transporter like domains"/>
    <property type="match status" value="1"/>
</dbReference>
<feature type="region of interest" description="Disordered" evidence="2">
    <location>
        <begin position="261"/>
        <end position="306"/>
    </location>
</feature>
<keyword evidence="3" id="KW-1133">Transmembrane helix</keyword>
<feature type="region of interest" description="Disordered" evidence="2">
    <location>
        <begin position="785"/>
        <end position="805"/>
    </location>
</feature>
<keyword evidence="3" id="KW-0812">Transmembrane</keyword>
<feature type="compositionally biased region" description="Polar residues" evidence="2">
    <location>
        <begin position="288"/>
        <end position="306"/>
    </location>
</feature>
<protein>
    <recommendedName>
        <fullName evidence="5">Major facilitator superfamily (MFS) profile domain-containing protein</fullName>
    </recommendedName>
</protein>
<dbReference type="GO" id="GO:0016020">
    <property type="term" value="C:membrane"/>
    <property type="evidence" value="ECO:0007669"/>
    <property type="project" value="UniProtKB-SubCell"/>
</dbReference>
<accession>K0E2E7</accession>
<dbReference type="Pfam" id="PF07690">
    <property type="entry name" value="MFS_1"/>
    <property type="match status" value="1"/>
</dbReference>
<dbReference type="GO" id="GO:0070941">
    <property type="term" value="P:eisosome assembly"/>
    <property type="evidence" value="ECO:0007669"/>
    <property type="project" value="TreeGrafter"/>
</dbReference>
<evidence type="ECO:0000256" key="3">
    <source>
        <dbReference type="SAM" id="Phobius"/>
    </source>
</evidence>
<dbReference type="EMBL" id="JX421684">
    <property type="protein sequence ID" value="AFT91370.1"/>
    <property type="molecule type" value="Genomic_DNA"/>
</dbReference>
<evidence type="ECO:0000256" key="2">
    <source>
        <dbReference type="SAM" id="MobiDB-lite"/>
    </source>
</evidence>